<evidence type="ECO:0000256" key="2">
    <source>
        <dbReference type="ARBA" id="ARBA00022679"/>
    </source>
</evidence>
<protein>
    <recommendedName>
        <fullName evidence="5">Glycosyltransferase</fullName>
    </recommendedName>
</protein>
<evidence type="ECO:0000313" key="3">
    <source>
        <dbReference type="EMBL" id="CAI9284061.1"/>
    </source>
</evidence>
<dbReference type="AlphaFoldDB" id="A0AA35Z183"/>
<name>A0AA35Z183_LACSI</name>
<dbReference type="PANTHER" id="PTHR48047:SF118">
    <property type="entry name" value="HEXOSYLTRANSFERASE-RELATED"/>
    <property type="match status" value="1"/>
</dbReference>
<keyword evidence="4" id="KW-1185">Reference proteome</keyword>
<dbReference type="CDD" id="cd03784">
    <property type="entry name" value="GT1_Gtf-like"/>
    <property type="match status" value="1"/>
</dbReference>
<gene>
    <name evidence="3" type="ORF">LSALG_LOCUS23618</name>
</gene>
<sequence>MKVRNNSPLRQKWYTSSSRSVIFNELPPSSPDLIVYRITTLRSASFNEQIFRRTDSNNECVDLRWCRYETKKGFKKRNNHKDEGDADGDEMSTPFTGSGHIIPLLDLTDILLRRGLTITVVISPVNLPLLDPLLSSHPSSLHKLLSPDPEINPSSPHPLIGKIVSTQKQFDPIVKWFRSHPSPPVAIISDFFLGWTNELASYLGIQRVVFNPSGAFASSIIQSMWRDVGENKNNANNGVDKDASSLISFPEIPSSPEFQMWQLPPVSRNFIKGDPDYESFRKGMLANMTSWGVVYNTFEDLEKTYMDHMKKQMGHDRVWAVGPLLPKDGTARGGPSAAPPHELLTWLDNKTDDSVVYICFGSRTTLNENQMSALTGALELSNVNFILCAKGSDSAFKQRVGDRGFIVEGWAPQLAILGHRAVGSFVTHCGWNSTLEGVSAGVMLLTWPMGADQYADEKLLVDELGVGKRACEGRPDNVPDSVELARLLDESLNGEILERVKVKELSQTAKKAIKGGTSIRDLDMFVKLISEL</sequence>
<dbReference type="EMBL" id="OX465081">
    <property type="protein sequence ID" value="CAI9284061.1"/>
    <property type="molecule type" value="Genomic_DNA"/>
</dbReference>
<dbReference type="GO" id="GO:0035251">
    <property type="term" value="F:UDP-glucosyltransferase activity"/>
    <property type="evidence" value="ECO:0007669"/>
    <property type="project" value="TreeGrafter"/>
</dbReference>
<dbReference type="Gene3D" id="3.40.50.2000">
    <property type="entry name" value="Glycogen Phosphorylase B"/>
    <property type="match status" value="2"/>
</dbReference>
<evidence type="ECO:0008006" key="5">
    <source>
        <dbReference type="Google" id="ProtNLM"/>
    </source>
</evidence>
<comment type="similarity">
    <text evidence="1">Belongs to the UDP-glycosyltransferase family.</text>
</comment>
<dbReference type="PANTHER" id="PTHR48047">
    <property type="entry name" value="GLYCOSYLTRANSFERASE"/>
    <property type="match status" value="1"/>
</dbReference>
<proteinExistence type="inferred from homology"/>
<organism evidence="3 4">
    <name type="scientific">Lactuca saligna</name>
    <name type="common">Willowleaf lettuce</name>
    <dbReference type="NCBI Taxonomy" id="75948"/>
    <lineage>
        <taxon>Eukaryota</taxon>
        <taxon>Viridiplantae</taxon>
        <taxon>Streptophyta</taxon>
        <taxon>Embryophyta</taxon>
        <taxon>Tracheophyta</taxon>
        <taxon>Spermatophyta</taxon>
        <taxon>Magnoliopsida</taxon>
        <taxon>eudicotyledons</taxon>
        <taxon>Gunneridae</taxon>
        <taxon>Pentapetalae</taxon>
        <taxon>asterids</taxon>
        <taxon>campanulids</taxon>
        <taxon>Asterales</taxon>
        <taxon>Asteraceae</taxon>
        <taxon>Cichorioideae</taxon>
        <taxon>Cichorieae</taxon>
        <taxon>Lactucinae</taxon>
        <taxon>Lactuca</taxon>
    </lineage>
</organism>
<accession>A0AA35Z183</accession>
<dbReference type="InterPro" id="IPR002213">
    <property type="entry name" value="UDP_glucos_trans"/>
</dbReference>
<evidence type="ECO:0000256" key="1">
    <source>
        <dbReference type="ARBA" id="ARBA00009995"/>
    </source>
</evidence>
<reference evidence="3" key="1">
    <citation type="submission" date="2023-04" db="EMBL/GenBank/DDBJ databases">
        <authorList>
            <person name="Vijverberg K."/>
            <person name="Xiong W."/>
            <person name="Schranz E."/>
        </authorList>
    </citation>
    <scope>NUCLEOTIDE SEQUENCE</scope>
</reference>
<dbReference type="Proteomes" id="UP001177003">
    <property type="component" value="Chromosome 5"/>
</dbReference>
<dbReference type="SUPFAM" id="SSF53756">
    <property type="entry name" value="UDP-Glycosyltransferase/glycogen phosphorylase"/>
    <property type="match status" value="1"/>
</dbReference>
<keyword evidence="2" id="KW-0808">Transferase</keyword>
<evidence type="ECO:0000313" key="4">
    <source>
        <dbReference type="Proteomes" id="UP001177003"/>
    </source>
</evidence>
<dbReference type="Pfam" id="PF00201">
    <property type="entry name" value="UDPGT"/>
    <property type="match status" value="1"/>
</dbReference>